<accession>G7E6X2</accession>
<dbReference type="Pfam" id="PF04104">
    <property type="entry name" value="DNA_primase_lrg"/>
    <property type="match status" value="1"/>
</dbReference>
<dbReference type="STRING" id="764103.G7E6X2"/>
<dbReference type="InParanoid" id="G7E6X2"/>
<evidence type="ECO:0000256" key="2">
    <source>
        <dbReference type="ARBA" id="ARBA00022485"/>
    </source>
</evidence>
<evidence type="ECO:0000256" key="4">
    <source>
        <dbReference type="ARBA" id="ARBA00022705"/>
    </source>
</evidence>
<dbReference type="HOGENOM" id="CLU_026253_1_0_1"/>
<dbReference type="RefSeq" id="XP_014567603.1">
    <property type="nucleotide sequence ID" value="XM_014712117.1"/>
</dbReference>
<name>G7E6X2_MIXOS</name>
<dbReference type="GO" id="GO:0005658">
    <property type="term" value="C:alpha DNA polymerase:primase complex"/>
    <property type="evidence" value="ECO:0007669"/>
    <property type="project" value="TreeGrafter"/>
</dbReference>
<reference evidence="9 10" key="2">
    <citation type="journal article" date="2012" name="Open Biol.">
        <title>Characteristics of nucleosomes and linker DNA regions on the genome of the basidiomycete Mixia osmundae revealed by mono- and dinucleosome mapping.</title>
        <authorList>
            <person name="Nishida H."/>
            <person name="Kondo S."/>
            <person name="Matsumoto T."/>
            <person name="Suzuki Y."/>
            <person name="Yoshikawa H."/>
            <person name="Taylor T.D."/>
            <person name="Sugiyama J."/>
        </authorList>
    </citation>
    <scope>NUCLEOTIDE SEQUENCE [LARGE SCALE GENOMIC DNA]</scope>
    <source>
        <strain evidence="10">CBS 9802 / IAM 14324 / JCM 22182 / KY 12970</strain>
    </source>
</reference>
<dbReference type="Pfam" id="PF26466">
    <property type="entry name" value="DNA_primase_lrg_N"/>
    <property type="match status" value="1"/>
</dbReference>
<reference evidence="9 10" key="1">
    <citation type="journal article" date="2011" name="J. Gen. Appl. Microbiol.">
        <title>Draft genome sequencing of the enigmatic basidiomycete Mixia osmundae.</title>
        <authorList>
            <person name="Nishida H."/>
            <person name="Nagatsuka Y."/>
            <person name="Sugiyama J."/>
        </authorList>
    </citation>
    <scope>NUCLEOTIDE SEQUENCE [LARGE SCALE GENOMIC DNA]</scope>
    <source>
        <strain evidence="10">CBS 9802 / IAM 14324 / JCM 22182 / KY 12970</strain>
    </source>
</reference>
<dbReference type="Gene3D" id="1.20.930.80">
    <property type="match status" value="1"/>
</dbReference>
<evidence type="ECO:0000313" key="9">
    <source>
        <dbReference type="EMBL" id="GAA98582.1"/>
    </source>
</evidence>
<dbReference type="PANTHER" id="PTHR10537:SF3">
    <property type="entry name" value="DNA PRIMASE LARGE SUBUNIT"/>
    <property type="match status" value="1"/>
</dbReference>
<keyword evidence="10" id="KW-1185">Reference proteome</keyword>
<dbReference type="EMBL" id="BABT02000153">
    <property type="protein sequence ID" value="GAA98582.1"/>
    <property type="molecule type" value="Genomic_DNA"/>
</dbReference>
<dbReference type="InterPro" id="IPR058560">
    <property type="entry name" value="DNA_primase_C"/>
</dbReference>
<keyword evidence="6" id="KW-0408">Iron</keyword>
<dbReference type="GO" id="GO:0051539">
    <property type="term" value="F:4 iron, 4 sulfur cluster binding"/>
    <property type="evidence" value="ECO:0007669"/>
    <property type="project" value="UniProtKB-KW"/>
</dbReference>
<keyword evidence="4" id="KW-0235">DNA replication</keyword>
<evidence type="ECO:0000313" key="10">
    <source>
        <dbReference type="Proteomes" id="UP000009131"/>
    </source>
</evidence>
<protein>
    <recommendedName>
        <fullName evidence="8">DNA primase large subunit C-terminal domain-containing protein</fullName>
    </recommendedName>
</protein>
<evidence type="ECO:0000256" key="1">
    <source>
        <dbReference type="ARBA" id="ARBA00001966"/>
    </source>
</evidence>
<evidence type="ECO:0000259" key="8">
    <source>
        <dbReference type="Pfam" id="PF04104"/>
    </source>
</evidence>
<organism evidence="9 10">
    <name type="scientific">Mixia osmundae (strain CBS 9802 / IAM 14324 / JCM 22182 / KY 12970)</name>
    <dbReference type="NCBI Taxonomy" id="764103"/>
    <lineage>
        <taxon>Eukaryota</taxon>
        <taxon>Fungi</taxon>
        <taxon>Dikarya</taxon>
        <taxon>Basidiomycota</taxon>
        <taxon>Pucciniomycotina</taxon>
        <taxon>Mixiomycetes</taxon>
        <taxon>Mixiales</taxon>
        <taxon>Mixiaceae</taxon>
        <taxon>Mixia</taxon>
    </lineage>
</organism>
<dbReference type="GO" id="GO:0006270">
    <property type="term" value="P:DNA replication initiation"/>
    <property type="evidence" value="ECO:0007669"/>
    <property type="project" value="TreeGrafter"/>
</dbReference>
<sequence length="481" mass="55802">MKRPASLSPLRYPLEIEHDEPMQLDEPVLAQLSMYENWPDCDVDVEELLTWAKERVDILRELERCQAIRLDELATSQRVQHKLAQSDHLGSHDSRIANLSDEISHFVLRLALCRSDPLRDRYIGLETAYFRTRYASLNPEEQARFHARYKLSWPSATDDDKREHASAITRTFSTRWTEAEVAVLEQTQYARLIKGARKLDLLKLHWTDVPQLVGQRRAVITRGTTFVEAKHIPDFVALAFRRRMERALDTTARQISSFADKPELTDMFRVIQRLMAQEMSKISRLPTAVTLTAKTIDDVAPKHFPPCMLNLHTAMRRNKLLRYYGRHQYGTFLRRATLDADEATTFFRKAFSKTSAIEWEQKRYKYEFRYIWGLEGAGHGFEAKSCKSCIDDSPSQHEHHGCPFATFSSDDLSRFLSKEMDVKGESVIEILRLKEARQYQAACTRAFEAKHNSSWTGPEAIVDHPNRYFDLSLQTVQIDTD</sequence>
<dbReference type="eggNOG" id="KOG2267">
    <property type="taxonomic scope" value="Eukaryota"/>
</dbReference>
<dbReference type="GO" id="GO:0006269">
    <property type="term" value="P:DNA replication, synthesis of primer"/>
    <property type="evidence" value="ECO:0007669"/>
    <property type="project" value="UniProtKB-KW"/>
</dbReference>
<dbReference type="PANTHER" id="PTHR10537">
    <property type="entry name" value="DNA PRIMASE LARGE SUBUNIT"/>
    <property type="match status" value="1"/>
</dbReference>
<keyword evidence="5" id="KW-0479">Metal-binding</keyword>
<evidence type="ECO:0000256" key="7">
    <source>
        <dbReference type="ARBA" id="ARBA00023014"/>
    </source>
</evidence>
<dbReference type="OMA" id="WDWLVTA"/>
<feature type="domain" description="DNA primase large subunit C-terminal" evidence="8">
    <location>
        <begin position="298"/>
        <end position="469"/>
    </location>
</feature>
<proteinExistence type="predicted"/>
<keyword evidence="3" id="KW-0639">Primosome</keyword>
<evidence type="ECO:0000256" key="5">
    <source>
        <dbReference type="ARBA" id="ARBA00022723"/>
    </source>
</evidence>
<keyword evidence="7" id="KW-0411">Iron-sulfur</keyword>
<dbReference type="AlphaFoldDB" id="G7E6X2"/>
<gene>
    <name evidence="9" type="primary">Mo05269</name>
    <name evidence="9" type="ORF">E5Q_05269</name>
</gene>
<evidence type="ECO:0000256" key="6">
    <source>
        <dbReference type="ARBA" id="ARBA00023004"/>
    </source>
</evidence>
<keyword evidence="2" id="KW-0004">4Fe-4S</keyword>
<dbReference type="InterPro" id="IPR007238">
    <property type="entry name" value="DNA_primase_lsu_euk/arc"/>
</dbReference>
<comment type="cofactor">
    <cofactor evidence="1">
        <name>[4Fe-4S] cluster</name>
        <dbReference type="ChEBI" id="CHEBI:49883"/>
    </cofactor>
</comment>
<evidence type="ECO:0000256" key="3">
    <source>
        <dbReference type="ARBA" id="ARBA00022515"/>
    </source>
</evidence>
<comment type="caution">
    <text evidence="9">The sequence shown here is derived from an EMBL/GenBank/DDBJ whole genome shotgun (WGS) entry which is preliminary data.</text>
</comment>
<dbReference type="GO" id="GO:0046872">
    <property type="term" value="F:metal ion binding"/>
    <property type="evidence" value="ECO:0007669"/>
    <property type="project" value="UniProtKB-KW"/>
</dbReference>
<dbReference type="Proteomes" id="UP000009131">
    <property type="component" value="Unassembled WGS sequence"/>
</dbReference>
<dbReference type="OrthoDB" id="421393at2759"/>